<feature type="active site" description="Proton donor" evidence="10 12">
    <location>
        <position position="173"/>
    </location>
</feature>
<dbReference type="PANTHER" id="PTHR11749">
    <property type="entry name" value="RIBULOSE-5-PHOSPHATE-3-EPIMERASE"/>
    <property type="match status" value="1"/>
</dbReference>
<comment type="cofactor">
    <cofactor evidence="4">
        <name>Zn(2+)</name>
        <dbReference type="ChEBI" id="CHEBI:29105"/>
    </cofactor>
</comment>
<comment type="cofactor">
    <cofactor evidence="3">
        <name>Co(2+)</name>
        <dbReference type="ChEBI" id="CHEBI:48828"/>
    </cofactor>
</comment>
<evidence type="ECO:0000256" key="5">
    <source>
        <dbReference type="ARBA" id="ARBA00001954"/>
    </source>
</evidence>
<dbReference type="PROSITE" id="PS01086">
    <property type="entry name" value="RIBUL_P_3_EPIMER_2"/>
    <property type="match status" value="1"/>
</dbReference>
<feature type="binding site" evidence="10 13">
    <location>
        <position position="64"/>
    </location>
    <ligand>
        <name>a divalent metal cation</name>
        <dbReference type="ChEBI" id="CHEBI:60240"/>
    </ligand>
</feature>
<keyword evidence="9 10" id="KW-0413">Isomerase</keyword>
<comment type="cofactor">
    <cofactor evidence="10 13">
        <name>a divalent metal cation</name>
        <dbReference type="ChEBI" id="CHEBI:60240"/>
    </cofactor>
    <text evidence="10 13">Binds 1 divalent metal cation per subunit.</text>
</comment>
<dbReference type="GO" id="GO:0005737">
    <property type="term" value="C:cytoplasm"/>
    <property type="evidence" value="ECO:0007669"/>
    <property type="project" value="UniProtKB-ARBA"/>
</dbReference>
<dbReference type="PROSITE" id="PS01085">
    <property type="entry name" value="RIBUL_P_3_EPIMER_1"/>
    <property type="match status" value="1"/>
</dbReference>
<organism evidence="15">
    <name type="scientific">candidate division WOR-3 bacterium</name>
    <dbReference type="NCBI Taxonomy" id="2052148"/>
    <lineage>
        <taxon>Bacteria</taxon>
        <taxon>Bacteria division WOR-3</taxon>
    </lineage>
</organism>
<dbReference type="PIRSF" id="PIRSF001461">
    <property type="entry name" value="RPE"/>
    <property type="match status" value="1"/>
</dbReference>
<dbReference type="EC" id="5.1.3.1" evidence="7 10"/>
<dbReference type="FunFam" id="3.20.20.70:FF:000004">
    <property type="entry name" value="Ribulose-phosphate 3-epimerase"/>
    <property type="match status" value="1"/>
</dbReference>
<evidence type="ECO:0000256" key="7">
    <source>
        <dbReference type="ARBA" id="ARBA00013188"/>
    </source>
</evidence>
<evidence type="ECO:0000256" key="8">
    <source>
        <dbReference type="ARBA" id="ARBA00022723"/>
    </source>
</evidence>
<sequence>MKIAPSIIAADFTKFNEEIKAIEKAGADLFHLDIMDGVFVPNITFGPMLVEAINRMTELELDAHLMIVNPDKYFERFIESGADWISVHIETVKNPKKSINFLKKRRCRAGIAINPETPLKSVLSFVEYLDFLLIMTVHPGFYGQKFIPEVLKKIERARDFIDKNRLNCLIQVDGGINGENAKIVAKAGADILVAGAGVFKTKDYKKAIENLRYCRK</sequence>
<feature type="active site" description="Proton acceptor" evidence="10 12">
    <location>
        <position position="33"/>
    </location>
</feature>
<dbReference type="InterPro" id="IPR013785">
    <property type="entry name" value="Aldolase_TIM"/>
</dbReference>
<dbReference type="GO" id="GO:0019323">
    <property type="term" value="P:pentose catabolic process"/>
    <property type="evidence" value="ECO:0007669"/>
    <property type="project" value="UniProtKB-UniRule"/>
</dbReference>
<accession>A0A7V0Z5V1</accession>
<feature type="binding site" evidence="10 14">
    <location>
        <position position="64"/>
    </location>
    <ligand>
        <name>substrate</name>
    </ligand>
</feature>
<feature type="binding site" evidence="10 13">
    <location>
        <position position="173"/>
    </location>
    <ligand>
        <name>a divalent metal cation</name>
        <dbReference type="ChEBI" id="CHEBI:60240"/>
    </ligand>
</feature>
<evidence type="ECO:0000256" key="9">
    <source>
        <dbReference type="ARBA" id="ARBA00023235"/>
    </source>
</evidence>
<evidence type="ECO:0000256" key="10">
    <source>
        <dbReference type="HAMAP-Rule" id="MF_02227"/>
    </source>
</evidence>
<gene>
    <name evidence="10 15" type="primary">rpe</name>
    <name evidence="15" type="ORF">ENP86_06785</name>
</gene>
<comment type="cofactor">
    <cofactor evidence="5">
        <name>Fe(2+)</name>
        <dbReference type="ChEBI" id="CHEBI:29033"/>
    </cofactor>
</comment>
<feature type="binding site" evidence="10">
    <location>
        <begin position="173"/>
        <end position="175"/>
    </location>
    <ligand>
        <name>substrate</name>
    </ligand>
</feature>
<dbReference type="CDD" id="cd00429">
    <property type="entry name" value="RPE"/>
    <property type="match status" value="1"/>
</dbReference>
<keyword evidence="8 10" id="KW-0479">Metal-binding</keyword>
<proteinExistence type="inferred from homology"/>
<dbReference type="InterPro" id="IPR011060">
    <property type="entry name" value="RibuloseP-bd_barrel"/>
</dbReference>
<comment type="catalytic activity">
    <reaction evidence="1 10 11">
        <text>D-ribulose 5-phosphate = D-xylulose 5-phosphate</text>
        <dbReference type="Rhea" id="RHEA:13677"/>
        <dbReference type="ChEBI" id="CHEBI:57737"/>
        <dbReference type="ChEBI" id="CHEBI:58121"/>
        <dbReference type="EC" id="5.1.3.1"/>
    </reaction>
</comment>
<evidence type="ECO:0000256" key="12">
    <source>
        <dbReference type="PIRSR" id="PIRSR001461-1"/>
    </source>
</evidence>
<dbReference type="Gene3D" id="3.20.20.70">
    <property type="entry name" value="Aldolase class I"/>
    <property type="match status" value="1"/>
</dbReference>
<evidence type="ECO:0000256" key="3">
    <source>
        <dbReference type="ARBA" id="ARBA00001941"/>
    </source>
</evidence>
<dbReference type="EMBL" id="DSKY01000017">
    <property type="protein sequence ID" value="HDY59241.1"/>
    <property type="molecule type" value="Genomic_DNA"/>
</dbReference>
<dbReference type="Pfam" id="PF00834">
    <property type="entry name" value="Ribul_P_3_epim"/>
    <property type="match status" value="1"/>
</dbReference>
<comment type="cofactor">
    <cofactor evidence="2">
        <name>Mn(2+)</name>
        <dbReference type="ChEBI" id="CHEBI:29035"/>
    </cofactor>
</comment>
<dbReference type="GO" id="GO:0006098">
    <property type="term" value="P:pentose-phosphate shunt"/>
    <property type="evidence" value="ECO:0007669"/>
    <property type="project" value="UniProtKB-UniRule"/>
</dbReference>
<comment type="caution">
    <text evidence="10">Lacks conserved residue(s) required for the propagation of feature annotation.</text>
</comment>
<protein>
    <recommendedName>
        <fullName evidence="7 10">Ribulose-phosphate 3-epimerase</fullName>
        <ecNumber evidence="7 10">5.1.3.1</ecNumber>
    </recommendedName>
</protein>
<dbReference type="SUPFAM" id="SSF51366">
    <property type="entry name" value="Ribulose-phoshate binding barrel"/>
    <property type="match status" value="1"/>
</dbReference>
<dbReference type="HAMAP" id="MF_02227">
    <property type="entry name" value="RPE"/>
    <property type="match status" value="1"/>
</dbReference>
<evidence type="ECO:0000256" key="11">
    <source>
        <dbReference type="PIRNR" id="PIRNR001461"/>
    </source>
</evidence>
<keyword evidence="13" id="KW-0464">Manganese</keyword>
<keyword evidence="10 11" id="KW-0119">Carbohydrate metabolism</keyword>
<name>A0A7V0Z5V1_UNCW3</name>
<evidence type="ECO:0000256" key="13">
    <source>
        <dbReference type="PIRSR" id="PIRSR001461-2"/>
    </source>
</evidence>
<comment type="caution">
    <text evidence="15">The sequence shown here is derived from an EMBL/GenBank/DDBJ whole genome shotgun (WGS) entry which is preliminary data.</text>
</comment>
<dbReference type="NCBIfam" id="NF004076">
    <property type="entry name" value="PRK05581.1-4"/>
    <property type="match status" value="1"/>
</dbReference>
<evidence type="ECO:0000256" key="14">
    <source>
        <dbReference type="PIRSR" id="PIRSR001461-3"/>
    </source>
</evidence>
<evidence type="ECO:0000313" key="15">
    <source>
        <dbReference type="EMBL" id="HDY59241.1"/>
    </source>
</evidence>
<comment type="similarity">
    <text evidence="6 10 11">Belongs to the ribulose-phosphate 3-epimerase family.</text>
</comment>
<evidence type="ECO:0000256" key="6">
    <source>
        <dbReference type="ARBA" id="ARBA00009541"/>
    </source>
</evidence>
<keyword evidence="13" id="KW-0170">Cobalt</keyword>
<evidence type="ECO:0000256" key="2">
    <source>
        <dbReference type="ARBA" id="ARBA00001936"/>
    </source>
</evidence>
<comment type="function">
    <text evidence="10">Catalyzes the reversible epimerization of D-ribulose 5-phosphate to D-xylulose 5-phosphate.</text>
</comment>
<feature type="binding site" evidence="10 13">
    <location>
        <position position="31"/>
    </location>
    <ligand>
        <name>a divalent metal cation</name>
        <dbReference type="ChEBI" id="CHEBI:60240"/>
    </ligand>
</feature>
<dbReference type="AlphaFoldDB" id="A0A7V0Z5V1"/>
<dbReference type="GO" id="GO:0046872">
    <property type="term" value="F:metal ion binding"/>
    <property type="evidence" value="ECO:0007669"/>
    <property type="project" value="UniProtKB-UniRule"/>
</dbReference>
<reference evidence="15" key="1">
    <citation type="journal article" date="2020" name="mSystems">
        <title>Genome- and Community-Level Interaction Insights into Carbon Utilization and Element Cycling Functions of Hydrothermarchaeota in Hydrothermal Sediment.</title>
        <authorList>
            <person name="Zhou Z."/>
            <person name="Liu Y."/>
            <person name="Xu W."/>
            <person name="Pan J."/>
            <person name="Luo Z.H."/>
            <person name="Li M."/>
        </authorList>
    </citation>
    <scope>NUCLEOTIDE SEQUENCE [LARGE SCALE GENOMIC DNA]</scope>
    <source>
        <strain evidence="15">SpSt-258</strain>
    </source>
</reference>
<dbReference type="GO" id="GO:0004750">
    <property type="term" value="F:D-ribulose-phosphate 3-epimerase activity"/>
    <property type="evidence" value="ECO:0007669"/>
    <property type="project" value="UniProtKB-UniRule"/>
</dbReference>
<dbReference type="InterPro" id="IPR000056">
    <property type="entry name" value="Ribul_P_3_epim-like"/>
</dbReference>
<feature type="binding site" evidence="10 14">
    <location>
        <begin position="140"/>
        <end position="143"/>
    </location>
    <ligand>
        <name>substrate</name>
    </ligand>
</feature>
<feature type="binding site" evidence="10 13">
    <location>
        <position position="33"/>
    </location>
    <ligand>
        <name>a divalent metal cation</name>
        <dbReference type="ChEBI" id="CHEBI:60240"/>
    </ligand>
</feature>
<evidence type="ECO:0000256" key="4">
    <source>
        <dbReference type="ARBA" id="ARBA00001947"/>
    </source>
</evidence>
<feature type="binding site" evidence="10 14">
    <location>
        <position position="6"/>
    </location>
    <ligand>
        <name>substrate</name>
    </ligand>
</feature>
<keyword evidence="13" id="KW-0862">Zinc</keyword>
<dbReference type="NCBIfam" id="TIGR01163">
    <property type="entry name" value="rpe"/>
    <property type="match status" value="1"/>
</dbReference>
<comment type="pathway">
    <text evidence="10">Carbohydrate degradation.</text>
</comment>
<evidence type="ECO:0000256" key="1">
    <source>
        <dbReference type="ARBA" id="ARBA00001782"/>
    </source>
</evidence>
<feature type="binding site" evidence="14">
    <location>
        <position position="175"/>
    </location>
    <ligand>
        <name>substrate</name>
    </ligand>
</feature>
<dbReference type="InterPro" id="IPR026019">
    <property type="entry name" value="Ribul_P_3_epim"/>
</dbReference>